<sequence length="56" mass="6481">MYNLHDPDGIQIFVDLSILQQQGAYTSLKQHGQIDIEEDEDDEDSFEDYDTDEDDA</sequence>
<accession>A0AAW2P3R3</accession>
<dbReference type="EMBL" id="JACGWJ010000018">
    <property type="protein sequence ID" value="KAL0349998.1"/>
    <property type="molecule type" value="Genomic_DNA"/>
</dbReference>
<evidence type="ECO:0000313" key="2">
    <source>
        <dbReference type="EMBL" id="KAL0349998.1"/>
    </source>
</evidence>
<feature type="compositionally biased region" description="Acidic residues" evidence="1">
    <location>
        <begin position="35"/>
        <end position="56"/>
    </location>
</feature>
<reference evidence="2" key="1">
    <citation type="submission" date="2020-06" db="EMBL/GenBank/DDBJ databases">
        <authorList>
            <person name="Li T."/>
            <person name="Hu X."/>
            <person name="Zhang T."/>
            <person name="Song X."/>
            <person name="Zhang H."/>
            <person name="Dai N."/>
            <person name="Sheng W."/>
            <person name="Hou X."/>
            <person name="Wei L."/>
        </authorList>
    </citation>
    <scope>NUCLEOTIDE SEQUENCE</scope>
    <source>
        <strain evidence="2">G02</strain>
        <tissue evidence="2">Leaf</tissue>
    </source>
</reference>
<name>A0AAW2P3R3_SESRA</name>
<organism evidence="2">
    <name type="scientific">Sesamum radiatum</name>
    <name type="common">Black benniseed</name>
    <dbReference type="NCBI Taxonomy" id="300843"/>
    <lineage>
        <taxon>Eukaryota</taxon>
        <taxon>Viridiplantae</taxon>
        <taxon>Streptophyta</taxon>
        <taxon>Embryophyta</taxon>
        <taxon>Tracheophyta</taxon>
        <taxon>Spermatophyta</taxon>
        <taxon>Magnoliopsida</taxon>
        <taxon>eudicotyledons</taxon>
        <taxon>Gunneridae</taxon>
        <taxon>Pentapetalae</taxon>
        <taxon>asterids</taxon>
        <taxon>lamiids</taxon>
        <taxon>Lamiales</taxon>
        <taxon>Pedaliaceae</taxon>
        <taxon>Sesamum</taxon>
    </lineage>
</organism>
<protein>
    <submittedName>
        <fullName evidence="2">Uncharacterized protein</fullName>
    </submittedName>
</protein>
<dbReference type="AlphaFoldDB" id="A0AAW2P3R3"/>
<evidence type="ECO:0000256" key="1">
    <source>
        <dbReference type="SAM" id="MobiDB-lite"/>
    </source>
</evidence>
<comment type="caution">
    <text evidence="2">The sequence shown here is derived from an EMBL/GenBank/DDBJ whole genome shotgun (WGS) entry which is preliminary data.</text>
</comment>
<proteinExistence type="predicted"/>
<feature type="region of interest" description="Disordered" evidence="1">
    <location>
        <begin position="28"/>
        <end position="56"/>
    </location>
</feature>
<gene>
    <name evidence="2" type="ORF">Sradi_4149000</name>
</gene>
<reference evidence="2" key="2">
    <citation type="journal article" date="2024" name="Plant">
        <title>Genomic evolution and insights into agronomic trait innovations of Sesamum species.</title>
        <authorList>
            <person name="Miao H."/>
            <person name="Wang L."/>
            <person name="Qu L."/>
            <person name="Liu H."/>
            <person name="Sun Y."/>
            <person name="Le M."/>
            <person name="Wang Q."/>
            <person name="Wei S."/>
            <person name="Zheng Y."/>
            <person name="Lin W."/>
            <person name="Duan Y."/>
            <person name="Cao H."/>
            <person name="Xiong S."/>
            <person name="Wang X."/>
            <person name="Wei L."/>
            <person name="Li C."/>
            <person name="Ma Q."/>
            <person name="Ju M."/>
            <person name="Zhao R."/>
            <person name="Li G."/>
            <person name="Mu C."/>
            <person name="Tian Q."/>
            <person name="Mei H."/>
            <person name="Zhang T."/>
            <person name="Gao T."/>
            <person name="Zhang H."/>
        </authorList>
    </citation>
    <scope>NUCLEOTIDE SEQUENCE</scope>
    <source>
        <strain evidence="2">G02</strain>
    </source>
</reference>